<reference evidence="2 3" key="1">
    <citation type="submission" date="2018-06" db="EMBL/GenBank/DDBJ databases">
        <title>Paenibacillus montanisoli sp. nov., isolated from mountain area soil.</title>
        <authorList>
            <person name="Wu M."/>
        </authorList>
    </citation>
    <scope>NUCLEOTIDE SEQUENCE [LARGE SCALE GENOMIC DNA]</scope>
    <source>
        <strain evidence="2 3">RA17</strain>
    </source>
</reference>
<keyword evidence="3" id="KW-1185">Reference proteome</keyword>
<dbReference type="Pfam" id="PF12867">
    <property type="entry name" value="DinB_2"/>
    <property type="match status" value="1"/>
</dbReference>
<dbReference type="Proteomes" id="UP000249260">
    <property type="component" value="Unassembled WGS sequence"/>
</dbReference>
<dbReference type="EMBL" id="QLUW01000002">
    <property type="protein sequence ID" value="RAP76274.1"/>
    <property type="molecule type" value="Genomic_DNA"/>
</dbReference>
<gene>
    <name evidence="2" type="ORF">DL346_12785</name>
</gene>
<evidence type="ECO:0000313" key="2">
    <source>
        <dbReference type="EMBL" id="RAP76274.1"/>
    </source>
</evidence>
<dbReference type="SUPFAM" id="SSF109854">
    <property type="entry name" value="DinB/YfiT-like putative metalloenzymes"/>
    <property type="match status" value="1"/>
</dbReference>
<evidence type="ECO:0000313" key="3">
    <source>
        <dbReference type="Proteomes" id="UP000249260"/>
    </source>
</evidence>
<evidence type="ECO:0000259" key="1">
    <source>
        <dbReference type="Pfam" id="PF12867"/>
    </source>
</evidence>
<accession>A0A328U840</accession>
<sequence length="155" mass="17938">MRVSNYLLSAFQSLVPFANSLRTLPHHLWNAPLKPEKWSTRAVIGHIMLWDKHFLQEAIRPIAEGKPLTLKSIDFNDFNREAAAYANETSPEQLLNECVSVREELFKLLSELSPEKWGASYTDGDGKPFTIEEYLEDFVSHDRHHREEIERFIAG</sequence>
<dbReference type="InterPro" id="IPR034660">
    <property type="entry name" value="DinB/YfiT-like"/>
</dbReference>
<feature type="domain" description="DinB-like" evidence="1">
    <location>
        <begin position="21"/>
        <end position="149"/>
    </location>
</feature>
<dbReference type="AlphaFoldDB" id="A0A328U840"/>
<protein>
    <recommendedName>
        <fullName evidence="1">DinB-like domain-containing protein</fullName>
    </recommendedName>
</protein>
<dbReference type="InterPro" id="IPR024775">
    <property type="entry name" value="DinB-like"/>
</dbReference>
<dbReference type="OrthoDB" id="2964295at2"/>
<dbReference type="Gene3D" id="1.20.120.450">
    <property type="entry name" value="dinb family like domain"/>
    <property type="match status" value="1"/>
</dbReference>
<comment type="caution">
    <text evidence="2">The sequence shown here is derived from an EMBL/GenBank/DDBJ whole genome shotgun (WGS) entry which is preliminary data.</text>
</comment>
<proteinExistence type="predicted"/>
<organism evidence="2 3">
    <name type="scientific">Paenibacillus montanisoli</name>
    <dbReference type="NCBI Taxonomy" id="2081970"/>
    <lineage>
        <taxon>Bacteria</taxon>
        <taxon>Bacillati</taxon>
        <taxon>Bacillota</taxon>
        <taxon>Bacilli</taxon>
        <taxon>Bacillales</taxon>
        <taxon>Paenibacillaceae</taxon>
        <taxon>Paenibacillus</taxon>
    </lineage>
</organism>
<name>A0A328U840_9BACL</name>